<dbReference type="RefSeq" id="WP_016189283.1">
    <property type="nucleotide sequence ID" value="NZ_AOSG01000083.1"/>
</dbReference>
<feature type="transmembrane region" description="Helical" evidence="6">
    <location>
        <begin position="105"/>
        <end position="122"/>
    </location>
</feature>
<gene>
    <name evidence="7" type="ORF">TM51_14115</name>
</gene>
<dbReference type="GO" id="GO:0005315">
    <property type="term" value="F:phosphate transmembrane transporter activity"/>
    <property type="evidence" value="ECO:0007669"/>
    <property type="project" value="InterPro"/>
</dbReference>
<feature type="transmembrane region" description="Helical" evidence="6">
    <location>
        <begin position="80"/>
        <end position="99"/>
    </location>
</feature>
<keyword evidence="2" id="KW-0813">Transport</keyword>
<protein>
    <submittedName>
        <fullName evidence="7">Phosphate transport protein</fullName>
    </submittedName>
</protein>
<feature type="transmembrane region" description="Helical" evidence="6">
    <location>
        <begin position="134"/>
        <end position="160"/>
    </location>
</feature>
<reference evidence="7 8" key="1">
    <citation type="journal article" date="2013" name="Genome Announc.">
        <title>Draft Genome Sequence of the Lignocellulose Decomposer Thermobifida fusca Strain TM51.</title>
        <authorList>
            <person name="Toth A."/>
            <person name="Barna T."/>
            <person name="Nagy I."/>
            <person name="Horvath B."/>
            <person name="Nagy I."/>
            <person name="Tancsics A."/>
            <person name="Kriszt B."/>
            <person name="Baka E."/>
            <person name="Fekete C."/>
            <person name="Kukolya J."/>
        </authorList>
    </citation>
    <scope>NUCLEOTIDE SEQUENCE [LARGE SCALE GENOMIC DNA]</scope>
    <source>
        <strain evidence="7 8">TM51</strain>
    </source>
</reference>
<proteinExistence type="predicted"/>
<evidence type="ECO:0000256" key="5">
    <source>
        <dbReference type="ARBA" id="ARBA00023136"/>
    </source>
</evidence>
<feature type="transmembrane region" description="Helical" evidence="6">
    <location>
        <begin position="38"/>
        <end position="59"/>
    </location>
</feature>
<keyword evidence="4 6" id="KW-1133">Transmembrane helix</keyword>
<dbReference type="Pfam" id="PF01384">
    <property type="entry name" value="PHO4"/>
    <property type="match status" value="1"/>
</dbReference>
<dbReference type="Proteomes" id="UP000014184">
    <property type="component" value="Unassembled WGS sequence"/>
</dbReference>
<evidence type="ECO:0000313" key="8">
    <source>
        <dbReference type="Proteomes" id="UP000014184"/>
    </source>
</evidence>
<dbReference type="PANTHER" id="PTHR11101:SF80">
    <property type="entry name" value="PHOSPHATE TRANSPORTER"/>
    <property type="match status" value="1"/>
</dbReference>
<feature type="transmembrane region" description="Helical" evidence="6">
    <location>
        <begin position="217"/>
        <end position="238"/>
    </location>
</feature>
<dbReference type="PANTHER" id="PTHR11101">
    <property type="entry name" value="PHOSPHATE TRANSPORTER"/>
    <property type="match status" value="1"/>
</dbReference>
<keyword evidence="3 6" id="KW-0812">Transmembrane</keyword>
<dbReference type="GO" id="GO:0035435">
    <property type="term" value="P:phosphate ion transmembrane transport"/>
    <property type="evidence" value="ECO:0007669"/>
    <property type="project" value="TreeGrafter"/>
</dbReference>
<comment type="subcellular location">
    <subcellularLocation>
        <location evidence="1">Membrane</location>
        <topology evidence="1">Multi-pass membrane protein</topology>
    </subcellularLocation>
</comment>
<dbReference type="AlphaFoldDB" id="A0A9P2T7U0"/>
<sequence length="331" mass="34523">MLLESALLAVVLAALLFAFTNGLHDSAHTIVTAIVSRALTPGVAIALATLMTLLGAFLGEGVARTIGQDFISPIHGADGLAVLFAALSSAAAWNLFSWYRGMPSSASHALIGGMVGAALASQGEVRWDGVLISFLVPMLVAPLLGWLLGYLIMLGILWLFRNTSPGVVNRGFRLAQSVSAAMLSLGNGLQDAQKTMGIVVLALITVGSQNTYEVPTWVTLCSAVAISLGTATGGWRIMRTLGWRMSRIDPPQGFAVEAAVSAIMGFTSLVWHAPISSTHTTTSAIAGAGTARRVTGVRWGIFATIVLFWLVTVPVTAVIAAGVYGLLHTVV</sequence>
<evidence type="ECO:0000256" key="2">
    <source>
        <dbReference type="ARBA" id="ARBA00022448"/>
    </source>
</evidence>
<evidence type="ECO:0000256" key="4">
    <source>
        <dbReference type="ARBA" id="ARBA00022989"/>
    </source>
</evidence>
<keyword evidence="8" id="KW-1185">Reference proteome</keyword>
<name>A0A9P2T7U0_THEFU</name>
<evidence type="ECO:0000256" key="1">
    <source>
        <dbReference type="ARBA" id="ARBA00004141"/>
    </source>
</evidence>
<dbReference type="InterPro" id="IPR001204">
    <property type="entry name" value="Phos_transporter"/>
</dbReference>
<accession>A0A9P2T7U0</accession>
<keyword evidence="5 6" id="KW-0472">Membrane</keyword>
<dbReference type="GO" id="GO:0016020">
    <property type="term" value="C:membrane"/>
    <property type="evidence" value="ECO:0007669"/>
    <property type="project" value="UniProtKB-SubCell"/>
</dbReference>
<evidence type="ECO:0000256" key="6">
    <source>
        <dbReference type="SAM" id="Phobius"/>
    </source>
</evidence>
<comment type="caution">
    <text evidence="7">The sequence shown here is derived from an EMBL/GenBank/DDBJ whole genome shotgun (WGS) entry which is preliminary data.</text>
</comment>
<evidence type="ECO:0000256" key="3">
    <source>
        <dbReference type="ARBA" id="ARBA00022692"/>
    </source>
</evidence>
<dbReference type="EMBL" id="AOSG01000083">
    <property type="protein sequence ID" value="EOR70207.1"/>
    <property type="molecule type" value="Genomic_DNA"/>
</dbReference>
<organism evidence="7 8">
    <name type="scientific">Thermobifida fusca TM51</name>
    <dbReference type="NCBI Taxonomy" id="1169414"/>
    <lineage>
        <taxon>Bacteria</taxon>
        <taxon>Bacillati</taxon>
        <taxon>Actinomycetota</taxon>
        <taxon>Actinomycetes</taxon>
        <taxon>Streptosporangiales</taxon>
        <taxon>Nocardiopsidaceae</taxon>
        <taxon>Thermobifida</taxon>
    </lineage>
</organism>
<feature type="transmembrane region" description="Helical" evidence="6">
    <location>
        <begin position="301"/>
        <end position="327"/>
    </location>
</feature>
<evidence type="ECO:0000313" key="7">
    <source>
        <dbReference type="EMBL" id="EOR70207.1"/>
    </source>
</evidence>